<dbReference type="EMBL" id="LN853691">
    <property type="protein sequence ID" value="CRY96491.1"/>
    <property type="molecule type" value="Genomic_DNA"/>
</dbReference>
<reference evidence="1" key="1">
    <citation type="submission" date="2015-06" db="EMBL/GenBank/DDBJ databases">
        <authorList>
            <person name="Joergensen T."/>
        </authorList>
    </citation>
    <scope>NUCLEOTIDE SEQUENCE</scope>
    <source>
        <strain evidence="1">RGFK1110</strain>
    </source>
</reference>
<dbReference type="AlphaFoldDB" id="A0A0H5Q354"/>
<reference evidence="1" key="2">
    <citation type="submission" date="2015-07" db="EMBL/GenBank/DDBJ databases">
        <title>Plasmids, circular viruses and viroids from rat gut.</title>
        <authorList>
            <person name="Jorgensen T.J."/>
            <person name="Hansen M.A."/>
            <person name="Xu Z."/>
            <person name="Tabak M.A."/>
            <person name="Sorensen S.J."/>
            <person name="Hansen L.H."/>
        </authorList>
    </citation>
    <scope>NUCLEOTIDE SEQUENCE</scope>
    <source>
        <strain evidence="1">RGFK1110</strain>
    </source>
</reference>
<protein>
    <submittedName>
        <fullName evidence="1">Uncharacterized protein</fullName>
    </submittedName>
</protein>
<accession>A0A0H5Q354</accession>
<evidence type="ECO:0000313" key="1">
    <source>
        <dbReference type="EMBL" id="CRY96491.1"/>
    </source>
</evidence>
<proteinExistence type="predicted"/>
<name>A0A0H5Q354_9ZZZZ</name>
<sequence length="98" mass="11178">MAPETRTVQHQFTPHPQSVKIEVRIQVRPDKGDFLLWIEGVTIKGNTPLWQCHQYFPRDTAGMQSVLAELNDCLFALSDQMDVIVAPIALKDLNEVEF</sequence>
<organism evidence="1">
    <name type="scientific">uncultured prokaryote</name>
    <dbReference type="NCBI Taxonomy" id="198431"/>
    <lineage>
        <taxon>unclassified sequences</taxon>
        <taxon>environmental samples</taxon>
    </lineage>
</organism>